<dbReference type="EMBL" id="SNSC02000023">
    <property type="protein sequence ID" value="TID14251.1"/>
    <property type="molecule type" value="Genomic_DNA"/>
</dbReference>
<dbReference type="AlphaFoldDB" id="A0A4Z1NFW7"/>
<evidence type="ECO:0000256" key="1">
    <source>
        <dbReference type="SAM" id="MobiDB-lite"/>
    </source>
</evidence>
<feature type="compositionally biased region" description="Low complexity" evidence="1">
    <location>
        <begin position="416"/>
        <end position="428"/>
    </location>
</feature>
<feature type="compositionally biased region" description="Pro residues" evidence="1">
    <location>
        <begin position="1"/>
        <end position="23"/>
    </location>
</feature>
<reference evidence="3 4" key="1">
    <citation type="submission" date="2019-04" db="EMBL/GenBank/DDBJ databases">
        <title>High contiguity whole genome sequence and gene annotation resource for two Venturia nashicola isolates.</title>
        <authorList>
            <person name="Prokchorchik M."/>
            <person name="Won K."/>
            <person name="Lee Y."/>
            <person name="Choi E.D."/>
            <person name="Segonzac C."/>
            <person name="Sohn K.H."/>
        </authorList>
    </citation>
    <scope>NUCLEOTIDE SEQUENCE [LARGE SCALE GENOMIC DNA]</scope>
    <source>
        <strain evidence="3 4">PRI2</strain>
    </source>
</reference>
<evidence type="ECO:0000313" key="4">
    <source>
        <dbReference type="Proteomes" id="UP000298493"/>
    </source>
</evidence>
<evidence type="ECO:0000313" key="3">
    <source>
        <dbReference type="EMBL" id="TID14251.1"/>
    </source>
</evidence>
<feature type="region of interest" description="Disordered" evidence="1">
    <location>
        <begin position="414"/>
        <end position="438"/>
    </location>
</feature>
<feature type="region of interest" description="Disordered" evidence="1">
    <location>
        <begin position="1"/>
        <end position="55"/>
    </location>
</feature>
<protein>
    <submittedName>
        <fullName evidence="3">Uncharacterized protein</fullName>
    </submittedName>
</protein>
<dbReference type="Proteomes" id="UP000298493">
    <property type="component" value="Unassembled WGS sequence"/>
</dbReference>
<dbReference type="Gene3D" id="2.120.10.70">
    <property type="entry name" value="Fucose-specific lectin"/>
    <property type="match status" value="1"/>
</dbReference>
<keyword evidence="4" id="KW-1185">Reference proteome</keyword>
<gene>
    <name evidence="3" type="ORF">E6O75_ATG09330</name>
</gene>
<name>A0A4Z1NFW7_9PEZI</name>
<proteinExistence type="predicted"/>
<comment type="caution">
    <text evidence="3">The sequence shown here is derived from an EMBL/GenBank/DDBJ whole genome shotgun (WGS) entry which is preliminary data.</text>
</comment>
<dbReference type="SUPFAM" id="SSF89372">
    <property type="entry name" value="Fucose-specific lectin"/>
    <property type="match status" value="1"/>
</dbReference>
<keyword evidence="2" id="KW-0812">Transmembrane</keyword>
<dbReference type="OrthoDB" id="3923199at2759"/>
<dbReference type="STRING" id="86259.A0A4Z1NFW7"/>
<keyword evidence="2" id="KW-0472">Membrane</keyword>
<accession>A0A4Z1NFW7</accession>
<feature type="transmembrane region" description="Helical" evidence="2">
    <location>
        <begin position="122"/>
        <end position="149"/>
    </location>
</feature>
<feature type="compositionally biased region" description="Basic and acidic residues" evidence="1">
    <location>
        <begin position="27"/>
        <end position="43"/>
    </location>
</feature>
<organism evidence="3 4">
    <name type="scientific">Venturia nashicola</name>
    <dbReference type="NCBI Taxonomy" id="86259"/>
    <lineage>
        <taxon>Eukaryota</taxon>
        <taxon>Fungi</taxon>
        <taxon>Dikarya</taxon>
        <taxon>Ascomycota</taxon>
        <taxon>Pezizomycotina</taxon>
        <taxon>Dothideomycetes</taxon>
        <taxon>Pleosporomycetidae</taxon>
        <taxon>Venturiales</taxon>
        <taxon>Venturiaceae</taxon>
        <taxon>Venturia</taxon>
    </lineage>
</organism>
<sequence length="553" mass="60539">MPPELGAVPVPPDSPPMASPAPPADSLIKERKSSVGELRDSGSIKHPPNYSEVWTEDHGKEVVPIVEEKQVQPYDGIEHEPPADGKYVALPYDEKEHIQTVGGGGEDGYEVKSRGKRKYCGIALKWIVTLAIVILLLAIGLGVGLAMGLKQKGPSKIAKQTFLTGIDYDEPFDNDSSGVDALADLLYQRKDGLIRQAIMLANGTWLSAAADDIAATDAQIGTPIAVTSFTVRKNQAMSQLRHLFYIDTGGTLRERLYDSITRKWSSGALDQLNVKPIPGSGLQVCNGNDFAGERNNTSYRDGISLFYGYTDDTIQQLGWNMEDKFWVKEQTFVDVNGRGGVACHIRPELSTVVATNKTDVIFFWRDSNITKRGTATHPINVWQRAPVSIPGIHEGAALSMRAYGFGQGRNRGVGINTNNNNDTADSNNPDFRRPNRGNWTPPNHYILTQLSDLTIHAFNVTGSAENMTLAPFTYRTTSVPSIAIGSPPAMALPGTRLAFTMDRNAVELRSGGRNSMRRTWMTWFQTEGGRVAQYVADSEDLDRWGVSGLDIGN</sequence>
<evidence type="ECO:0000256" key="2">
    <source>
        <dbReference type="SAM" id="Phobius"/>
    </source>
</evidence>
<keyword evidence="2" id="KW-1133">Transmembrane helix</keyword>